<evidence type="ECO:0000256" key="4">
    <source>
        <dbReference type="PROSITE-ProRule" id="PRU00473"/>
    </source>
</evidence>
<dbReference type="PROSITE" id="PS51123">
    <property type="entry name" value="OMPA_2"/>
    <property type="match status" value="1"/>
</dbReference>
<reference evidence="6 7" key="1">
    <citation type="submission" date="2022-01" db="EMBL/GenBank/DDBJ databases">
        <title>Draft genome sequence of Sabulilitoribacter multivorans KCTC 32326.</title>
        <authorList>
            <person name="Oh J.-S."/>
        </authorList>
    </citation>
    <scope>NUCLEOTIDE SEQUENCE [LARGE SCALE GENOMIC DNA]</scope>
    <source>
        <strain evidence="6 7">M-M16</strain>
    </source>
</reference>
<dbReference type="PANTHER" id="PTHR30329">
    <property type="entry name" value="STATOR ELEMENT OF FLAGELLAR MOTOR COMPLEX"/>
    <property type="match status" value="1"/>
</dbReference>
<comment type="subcellular location">
    <subcellularLocation>
        <location evidence="1">Cell outer membrane</location>
    </subcellularLocation>
</comment>
<gene>
    <name evidence="6" type="ORF">L3X39_04880</name>
</gene>
<dbReference type="InterPro" id="IPR036737">
    <property type="entry name" value="OmpA-like_sf"/>
</dbReference>
<accession>A0ABS9IGR9</accession>
<keyword evidence="7" id="KW-1185">Reference proteome</keyword>
<proteinExistence type="predicted"/>
<evidence type="ECO:0000256" key="3">
    <source>
        <dbReference type="ARBA" id="ARBA00023237"/>
    </source>
</evidence>
<dbReference type="InterPro" id="IPR050330">
    <property type="entry name" value="Bact_OuterMem_StrucFunc"/>
</dbReference>
<dbReference type="Gene3D" id="3.30.1330.60">
    <property type="entry name" value="OmpA-like domain"/>
    <property type="match status" value="1"/>
</dbReference>
<dbReference type="SUPFAM" id="SSF82171">
    <property type="entry name" value="DPP6 N-terminal domain-like"/>
    <property type="match status" value="1"/>
</dbReference>
<dbReference type="InterPro" id="IPR008969">
    <property type="entry name" value="CarboxyPept-like_regulatory"/>
</dbReference>
<protein>
    <submittedName>
        <fullName evidence="6">OmpA family protein</fullName>
    </submittedName>
</protein>
<dbReference type="RefSeq" id="WP_237230648.1">
    <property type="nucleotide sequence ID" value="NZ_JAKKDV010000002.1"/>
</dbReference>
<evidence type="ECO:0000259" key="5">
    <source>
        <dbReference type="PROSITE" id="PS51123"/>
    </source>
</evidence>
<dbReference type="EMBL" id="JAKKDV010000002">
    <property type="protein sequence ID" value="MCF7559963.1"/>
    <property type="molecule type" value="Genomic_DNA"/>
</dbReference>
<dbReference type="SUPFAM" id="SSF103088">
    <property type="entry name" value="OmpA-like"/>
    <property type="match status" value="1"/>
</dbReference>
<dbReference type="Pfam" id="PF00691">
    <property type="entry name" value="OmpA"/>
    <property type="match status" value="1"/>
</dbReference>
<dbReference type="Proteomes" id="UP001200022">
    <property type="component" value="Unassembled WGS sequence"/>
</dbReference>
<dbReference type="InterPro" id="IPR011659">
    <property type="entry name" value="WD40"/>
</dbReference>
<dbReference type="Pfam" id="PF13620">
    <property type="entry name" value="CarboxypepD_reg"/>
    <property type="match status" value="1"/>
</dbReference>
<dbReference type="InterPro" id="IPR006665">
    <property type="entry name" value="OmpA-like"/>
</dbReference>
<dbReference type="Pfam" id="PF07676">
    <property type="entry name" value="PD40"/>
    <property type="match status" value="2"/>
</dbReference>
<dbReference type="PANTHER" id="PTHR30329:SF21">
    <property type="entry name" value="LIPOPROTEIN YIAD-RELATED"/>
    <property type="match status" value="1"/>
</dbReference>
<evidence type="ECO:0000313" key="6">
    <source>
        <dbReference type="EMBL" id="MCF7559963.1"/>
    </source>
</evidence>
<keyword evidence="2 4" id="KW-0472">Membrane</keyword>
<sequence length="552" mass="61977">MYFKDFLINKDPMKLKNNILISIGLLTGLLTFAQPDAQKDVEARFNTFGFDNIKQQHTVTNMPFNSKFSDFGAYEHNGNIYFASSRDEGVLVKHIDERTNEPFLDIYVTNKGSEETPVDHKSKLKGKVNTVFHEGSLAITKDGQTMYFCRNDFNNQILGADENLITHLKIYKATLKNDRWTNIEELPFNGTKFSNAHPALNEDETKLYFASDMKGSIGGSDIFYVDIHSDGTFGTPQNLGNLVNTKKDEGFPFISSEGTLFFASEGHEGFGLLDVFEAVSDTNNRIINVVNLGEPVNSNKDDFAYFLNNNGLTGYFASNREGGVGSDDIYAFNRIPQLAIEGTVTDVNTNEPIANTKVTLLDTDGKEITYVETNDDGYYKIIIDRDTDYVVATKKDAFEDHAASITSKNIERHVKSLTADFALNPVKKEAIPIAALYPIYFDFNKSVIRKDGTSELDRIVDLMVNKYPGMTIKIESHTDSRGSSAYNDKLSQARAVATYNYLISQGVDPARIVEYKGYGEQNLINNCDGTTRCTEDKHQLNRRTQFKVIQME</sequence>
<comment type="caution">
    <text evidence="6">The sequence shown here is derived from an EMBL/GenBank/DDBJ whole genome shotgun (WGS) entry which is preliminary data.</text>
</comment>
<name>A0ABS9IGR9_9FLAO</name>
<evidence type="ECO:0000313" key="7">
    <source>
        <dbReference type="Proteomes" id="UP001200022"/>
    </source>
</evidence>
<dbReference type="Gene3D" id="2.60.40.1120">
    <property type="entry name" value="Carboxypeptidase-like, regulatory domain"/>
    <property type="match status" value="1"/>
</dbReference>
<dbReference type="CDD" id="cd07185">
    <property type="entry name" value="OmpA_C-like"/>
    <property type="match status" value="1"/>
</dbReference>
<keyword evidence="3" id="KW-0998">Cell outer membrane</keyword>
<feature type="domain" description="OmpA-like" evidence="5">
    <location>
        <begin position="428"/>
        <end position="552"/>
    </location>
</feature>
<dbReference type="InterPro" id="IPR006664">
    <property type="entry name" value="OMP_bac"/>
</dbReference>
<organism evidence="6 7">
    <name type="scientific">Flaviramulus multivorans</name>
    <dbReference type="NCBI Taxonomy" id="1304750"/>
    <lineage>
        <taxon>Bacteria</taxon>
        <taxon>Pseudomonadati</taxon>
        <taxon>Bacteroidota</taxon>
        <taxon>Flavobacteriia</taxon>
        <taxon>Flavobacteriales</taxon>
        <taxon>Flavobacteriaceae</taxon>
        <taxon>Flaviramulus</taxon>
    </lineage>
</organism>
<dbReference type="PRINTS" id="PR01021">
    <property type="entry name" value="OMPADOMAIN"/>
</dbReference>
<evidence type="ECO:0000256" key="1">
    <source>
        <dbReference type="ARBA" id="ARBA00004442"/>
    </source>
</evidence>
<dbReference type="SUPFAM" id="SSF49464">
    <property type="entry name" value="Carboxypeptidase regulatory domain-like"/>
    <property type="match status" value="1"/>
</dbReference>
<evidence type="ECO:0000256" key="2">
    <source>
        <dbReference type="ARBA" id="ARBA00023136"/>
    </source>
</evidence>